<evidence type="ECO:0000313" key="2">
    <source>
        <dbReference type="EMBL" id="KAG9444953.1"/>
    </source>
</evidence>
<dbReference type="Pfam" id="PF03096">
    <property type="entry name" value="Ndr"/>
    <property type="match status" value="1"/>
</dbReference>
<evidence type="ECO:0000256" key="1">
    <source>
        <dbReference type="ARBA" id="ARBA00005598"/>
    </source>
</evidence>
<proteinExistence type="inferred from homology"/>
<protein>
    <submittedName>
        <fullName evidence="2">Uncharacterized protein</fullName>
    </submittedName>
</protein>
<dbReference type="AlphaFoldDB" id="A0AAV7E801"/>
<name>A0AAV7E801_ARIFI</name>
<dbReference type="EMBL" id="JAINDJ010000006">
    <property type="protein sequence ID" value="KAG9444953.1"/>
    <property type="molecule type" value="Genomic_DNA"/>
</dbReference>
<gene>
    <name evidence="2" type="ORF">H6P81_016293</name>
</gene>
<dbReference type="Proteomes" id="UP000825729">
    <property type="component" value="Unassembled WGS sequence"/>
</dbReference>
<accession>A0AAV7E801</accession>
<comment type="caution">
    <text evidence="2">The sequence shown here is derived from an EMBL/GenBank/DDBJ whole genome shotgun (WGS) entry which is preliminary data.</text>
</comment>
<sequence length="124" mass="14291">MLATLLQTKELDESMLDALGILPQRKQHKKFLLLAKEAKICAGNWIYIKYRERVMGLILVSPVCKSPSWSEWLCNKLMSNVLYYYGMCNMVKEMLLQRYFSKEVCGSAHVPQTLQIPIGPTSIY</sequence>
<dbReference type="InterPro" id="IPR004142">
    <property type="entry name" value="NDRG"/>
</dbReference>
<organism evidence="2 3">
    <name type="scientific">Aristolochia fimbriata</name>
    <name type="common">White veined hardy Dutchman's pipe vine</name>
    <dbReference type="NCBI Taxonomy" id="158543"/>
    <lineage>
        <taxon>Eukaryota</taxon>
        <taxon>Viridiplantae</taxon>
        <taxon>Streptophyta</taxon>
        <taxon>Embryophyta</taxon>
        <taxon>Tracheophyta</taxon>
        <taxon>Spermatophyta</taxon>
        <taxon>Magnoliopsida</taxon>
        <taxon>Magnoliidae</taxon>
        <taxon>Piperales</taxon>
        <taxon>Aristolochiaceae</taxon>
        <taxon>Aristolochia</taxon>
    </lineage>
</organism>
<dbReference type="PANTHER" id="PTHR11034">
    <property type="entry name" value="N-MYC DOWNSTREAM REGULATED"/>
    <property type="match status" value="1"/>
</dbReference>
<keyword evidence="3" id="KW-1185">Reference proteome</keyword>
<reference evidence="2 3" key="1">
    <citation type="submission" date="2021-07" db="EMBL/GenBank/DDBJ databases">
        <title>The Aristolochia fimbriata genome: insights into angiosperm evolution, floral development and chemical biosynthesis.</title>
        <authorList>
            <person name="Jiao Y."/>
        </authorList>
    </citation>
    <scope>NUCLEOTIDE SEQUENCE [LARGE SCALE GENOMIC DNA]</scope>
    <source>
        <strain evidence="2">IBCAS-2021</strain>
        <tissue evidence="2">Leaf</tissue>
    </source>
</reference>
<evidence type="ECO:0000313" key="3">
    <source>
        <dbReference type="Proteomes" id="UP000825729"/>
    </source>
</evidence>
<dbReference type="InterPro" id="IPR029058">
    <property type="entry name" value="AB_hydrolase_fold"/>
</dbReference>
<dbReference type="Gene3D" id="3.40.50.1820">
    <property type="entry name" value="alpha/beta hydrolase"/>
    <property type="match status" value="1"/>
</dbReference>
<comment type="similarity">
    <text evidence="1">Belongs to the NDRG family.</text>
</comment>